<dbReference type="EMBL" id="GGFK01015720">
    <property type="protein sequence ID" value="MBW49041.1"/>
    <property type="molecule type" value="Transcribed_RNA"/>
</dbReference>
<reference evidence="2" key="1">
    <citation type="submission" date="2018-01" db="EMBL/GenBank/DDBJ databases">
        <title>An insight into the sialome of Amazonian anophelines.</title>
        <authorList>
            <person name="Ribeiro J.M."/>
            <person name="Scarpassa V."/>
            <person name="Calvo E."/>
        </authorList>
    </citation>
    <scope>NUCLEOTIDE SEQUENCE</scope>
    <source>
        <tissue evidence="2">Salivary glands</tissue>
    </source>
</reference>
<organism evidence="2">
    <name type="scientific">Anopheles triannulatus</name>
    <dbReference type="NCBI Taxonomy" id="58253"/>
    <lineage>
        <taxon>Eukaryota</taxon>
        <taxon>Metazoa</taxon>
        <taxon>Ecdysozoa</taxon>
        <taxon>Arthropoda</taxon>
        <taxon>Hexapoda</taxon>
        <taxon>Insecta</taxon>
        <taxon>Pterygota</taxon>
        <taxon>Neoptera</taxon>
        <taxon>Endopterygota</taxon>
        <taxon>Diptera</taxon>
        <taxon>Nematocera</taxon>
        <taxon>Culicoidea</taxon>
        <taxon>Culicidae</taxon>
        <taxon>Anophelinae</taxon>
        <taxon>Anopheles</taxon>
    </lineage>
</organism>
<proteinExistence type="predicted"/>
<dbReference type="AlphaFoldDB" id="A0A2M4B7T0"/>
<keyword evidence="1" id="KW-0732">Signal</keyword>
<feature type="chain" id="PRO_5014941195" evidence="1">
    <location>
        <begin position="19"/>
        <end position="94"/>
    </location>
</feature>
<protein>
    <submittedName>
        <fullName evidence="2">Putative secreted protein</fullName>
    </submittedName>
</protein>
<evidence type="ECO:0000256" key="1">
    <source>
        <dbReference type="SAM" id="SignalP"/>
    </source>
</evidence>
<name>A0A2M4B7T0_9DIPT</name>
<sequence length="94" mass="10722">MLCFCSCFCAARFCTVFAHNKCVVSNIGNRQHNYTTSSSMLMVATTHLHHHHHHHTQPWWCFGVSVFLSFSFPMPSGTRRMSHNQAAAQPATHY</sequence>
<evidence type="ECO:0000313" key="2">
    <source>
        <dbReference type="EMBL" id="MBW49041.1"/>
    </source>
</evidence>
<feature type="signal peptide" evidence="1">
    <location>
        <begin position="1"/>
        <end position="18"/>
    </location>
</feature>
<accession>A0A2M4B7T0</accession>